<proteinExistence type="predicted"/>
<keyword evidence="1" id="KW-1133">Transmembrane helix</keyword>
<dbReference type="RefSeq" id="WP_057865969.1">
    <property type="nucleotide sequence ID" value="NZ_BKAB01000039.1"/>
</dbReference>
<evidence type="ECO:0000259" key="2">
    <source>
        <dbReference type="Pfam" id="PF13240"/>
    </source>
</evidence>
<gene>
    <name evidence="3" type="ORF">LDI01_21240</name>
</gene>
<dbReference type="InterPro" id="IPR026870">
    <property type="entry name" value="Zinc_ribbon_dom"/>
</dbReference>
<organism evidence="3 4">
    <name type="scientific">Lentilactobacillus diolivorans</name>
    <dbReference type="NCBI Taxonomy" id="179838"/>
    <lineage>
        <taxon>Bacteria</taxon>
        <taxon>Bacillati</taxon>
        <taxon>Bacillota</taxon>
        <taxon>Bacilli</taxon>
        <taxon>Lactobacillales</taxon>
        <taxon>Lactobacillaceae</taxon>
        <taxon>Lentilactobacillus</taxon>
    </lineage>
</organism>
<name>A0ABQ0XEM9_9LACO</name>
<feature type="transmembrane region" description="Helical" evidence="1">
    <location>
        <begin position="57"/>
        <end position="77"/>
    </location>
</feature>
<keyword evidence="1" id="KW-0812">Transmembrane</keyword>
<dbReference type="Pfam" id="PF13240">
    <property type="entry name" value="Zn_Ribbon_1"/>
    <property type="match status" value="1"/>
</dbReference>
<sequence length="194" mass="22392">MSEEKTKTCVMCGKTIPAYSNFCPYCGAKQPWLEEDEIKNPDVKRILKWYQKPFGKLVTYIVAFLMIMAVGSMFTLHDGPSHKTIQRELNQYLFNSRTNTPFGKKPKIKVDKNKGTSIKISKSSQALKDLKNNKPATWNQFVVRVQRRSSSFHNVYVNQMYSKITVTAKKNKKLTYLKVNQGKVTYNVADHIKK</sequence>
<keyword evidence="4" id="KW-1185">Reference proteome</keyword>
<protein>
    <recommendedName>
        <fullName evidence="2">Zinc-ribbon domain-containing protein</fullName>
    </recommendedName>
</protein>
<dbReference type="EMBL" id="BKAB01000039">
    <property type="protein sequence ID" value="GEP24531.1"/>
    <property type="molecule type" value="Genomic_DNA"/>
</dbReference>
<accession>A0ABQ0XEM9</accession>
<evidence type="ECO:0000313" key="3">
    <source>
        <dbReference type="EMBL" id="GEP24531.1"/>
    </source>
</evidence>
<evidence type="ECO:0000313" key="4">
    <source>
        <dbReference type="Proteomes" id="UP000321409"/>
    </source>
</evidence>
<keyword evidence="1" id="KW-0472">Membrane</keyword>
<reference evidence="3 4" key="1">
    <citation type="submission" date="2019-07" db="EMBL/GenBank/DDBJ databases">
        <title>Whole genome shotgun sequence of Lactobacillus diolivorans NBRC 107869.</title>
        <authorList>
            <person name="Hosoyama A."/>
            <person name="Uohara A."/>
            <person name="Ohji S."/>
            <person name="Ichikawa N."/>
        </authorList>
    </citation>
    <scope>NUCLEOTIDE SEQUENCE [LARGE SCALE GENOMIC DNA]</scope>
    <source>
        <strain evidence="3 4">NBRC 107869</strain>
    </source>
</reference>
<evidence type="ECO:0000256" key="1">
    <source>
        <dbReference type="SAM" id="Phobius"/>
    </source>
</evidence>
<feature type="domain" description="Zinc-ribbon" evidence="2">
    <location>
        <begin position="9"/>
        <end position="29"/>
    </location>
</feature>
<comment type="caution">
    <text evidence="3">The sequence shown here is derived from an EMBL/GenBank/DDBJ whole genome shotgun (WGS) entry which is preliminary data.</text>
</comment>
<dbReference type="Proteomes" id="UP000321409">
    <property type="component" value="Unassembled WGS sequence"/>
</dbReference>